<dbReference type="AlphaFoldDB" id="A0A1F5YEJ6"/>
<evidence type="ECO:0000313" key="2">
    <source>
        <dbReference type="EMBL" id="OGF98598.1"/>
    </source>
</evidence>
<gene>
    <name evidence="2" type="ORF">A2Z86_00430</name>
</gene>
<dbReference type="SUPFAM" id="SSF54001">
    <property type="entry name" value="Cysteine proteinases"/>
    <property type="match status" value="1"/>
</dbReference>
<dbReference type="InterPro" id="IPR013783">
    <property type="entry name" value="Ig-like_fold"/>
</dbReference>
<dbReference type="InterPro" id="IPR003961">
    <property type="entry name" value="FN3_dom"/>
</dbReference>
<dbReference type="Pfam" id="PF25788">
    <property type="entry name" value="Ig_Rha78A_N"/>
    <property type="match status" value="1"/>
</dbReference>
<name>A0A1F5YEJ6_9BACT</name>
<dbReference type="SUPFAM" id="SSF49265">
    <property type="entry name" value="Fibronectin type III"/>
    <property type="match status" value="1"/>
</dbReference>
<dbReference type="InterPro" id="IPR002931">
    <property type="entry name" value="Transglutaminase-like"/>
</dbReference>
<accession>A0A1F5YEJ6</accession>
<dbReference type="CDD" id="cd00063">
    <property type="entry name" value="FN3"/>
    <property type="match status" value="1"/>
</dbReference>
<reference evidence="2 3" key="1">
    <citation type="journal article" date="2016" name="Nat. Commun.">
        <title>Thousands of microbial genomes shed light on interconnected biogeochemical processes in an aquifer system.</title>
        <authorList>
            <person name="Anantharaman K."/>
            <person name="Brown C.T."/>
            <person name="Hug L.A."/>
            <person name="Sharon I."/>
            <person name="Castelle C.J."/>
            <person name="Probst A.J."/>
            <person name="Thomas B.C."/>
            <person name="Singh A."/>
            <person name="Wilkins M.J."/>
            <person name="Karaoz U."/>
            <person name="Brodie E.L."/>
            <person name="Williams K.H."/>
            <person name="Hubbard S.S."/>
            <person name="Banfield J.F."/>
        </authorList>
    </citation>
    <scope>NUCLEOTIDE SEQUENCE [LARGE SCALE GENOMIC DNA]</scope>
</reference>
<feature type="domain" description="Fibronectin type-III" evidence="1">
    <location>
        <begin position="509"/>
        <end position="614"/>
    </location>
</feature>
<dbReference type="Pfam" id="PF01841">
    <property type="entry name" value="Transglut_core"/>
    <property type="match status" value="1"/>
</dbReference>
<protein>
    <recommendedName>
        <fullName evidence="1">Fibronectin type-III domain-containing protein</fullName>
    </recommendedName>
</protein>
<evidence type="ECO:0000259" key="1">
    <source>
        <dbReference type="PROSITE" id="PS50853"/>
    </source>
</evidence>
<dbReference type="InterPro" id="IPR038765">
    <property type="entry name" value="Papain-like_cys_pep_sf"/>
</dbReference>
<dbReference type="InterPro" id="IPR036116">
    <property type="entry name" value="FN3_sf"/>
</dbReference>
<organism evidence="2 3">
    <name type="scientific">Candidatus Glassbacteria bacterium GWA2_58_10</name>
    <dbReference type="NCBI Taxonomy" id="1817865"/>
    <lineage>
        <taxon>Bacteria</taxon>
        <taxon>Candidatus Glassiibacteriota</taxon>
    </lineage>
</organism>
<dbReference type="Proteomes" id="UP000176992">
    <property type="component" value="Unassembled WGS sequence"/>
</dbReference>
<dbReference type="Gene3D" id="3.10.620.30">
    <property type="match status" value="1"/>
</dbReference>
<dbReference type="EMBL" id="MFIV01000077">
    <property type="protein sequence ID" value="OGF98598.1"/>
    <property type="molecule type" value="Genomic_DNA"/>
</dbReference>
<proteinExistence type="predicted"/>
<evidence type="ECO:0000313" key="3">
    <source>
        <dbReference type="Proteomes" id="UP000176992"/>
    </source>
</evidence>
<comment type="caution">
    <text evidence="2">The sequence shown here is derived from an EMBL/GenBank/DDBJ whole genome shotgun (WGS) entry which is preliminary data.</text>
</comment>
<dbReference type="PROSITE" id="PS50853">
    <property type="entry name" value="FN3"/>
    <property type="match status" value="1"/>
</dbReference>
<dbReference type="Gene3D" id="2.60.40.10">
    <property type="entry name" value="Immunoglobulins"/>
    <property type="match status" value="1"/>
</dbReference>
<sequence length="614" mass="69865">MILRHEFIVFLLFSFHAGSLPANNGDVREHTELVRNASHSFVIDVGGTLDPENIEITIENTGGVPVVKPRIKVNGKYNFYTLEDMVAEITAGCATDEEKAMAIYQHVDQNYYWWSFPRDNSSYNPVRRFNVYGYHICAQAATQFVALCRAAGVDARVYETGVHTISEALWDGAWHLLDSDFGAWYVKSDNRTIASIQDLLAQPELVARTYKPYRWYRRDDDRKIIYRPDGEPPDAGLKHIFDSAREKGRIEHSYDDRVFTDYSMDITLRPGEKLVRWWKPVLGKYFDQREKLEPPRYGNGQLVFEPDFSRHDYSGSIQRRNLKLAVEDGVLPQVHPDLWQDSAHGEVSDLVIPVRSPYVIVGGNVETAFYKGGTSSLDRVTCSADLDPTGDKRTRLWNYYEWACGQGEVQQVLDDKLIRDGRQATYDFDVIFSISANQSGKSIPKAYPMIYGGISGLEKVKITADLQVNPSSLPALSLGRNVISYADQSGGDRDVKITYRWREKSGQHPPGPPRQAVSPADGSVRVNATLEIQWSAANDPDGDDIVCYRFQLSFRPDCAWPLATNFDRDIREGTSLKVPEGWLNPRTTYYWRVQAEDEYGNRSPWSRVFSFTTR</sequence>